<dbReference type="Proteomes" id="UP000289257">
    <property type="component" value="Unassembled WGS sequence"/>
</dbReference>
<evidence type="ECO:0000313" key="2">
    <source>
        <dbReference type="Proteomes" id="UP000289257"/>
    </source>
</evidence>
<keyword evidence="2" id="KW-1185">Reference proteome</keyword>
<evidence type="ECO:0000313" key="1">
    <source>
        <dbReference type="EMBL" id="RWZ78780.1"/>
    </source>
</evidence>
<name>A0A4Q0AIB2_9BACT</name>
<reference evidence="1" key="1">
    <citation type="submission" date="2019-01" db="EMBL/GenBank/DDBJ databases">
        <title>Genomic signatures and co-occurrence patterns of the ultra-small Saccharimodia (Patescibacteria phylum) suggest a symbiotic lifestyle.</title>
        <authorList>
            <person name="Lemos L."/>
            <person name="Medeiros J."/>
            <person name="Andreote F."/>
            <person name="Fernandes G."/>
            <person name="Varani A."/>
            <person name="Oliveira G."/>
            <person name="Pylro V."/>
        </authorList>
    </citation>
    <scope>NUCLEOTIDE SEQUENCE [LARGE SCALE GENOMIC DNA]</scope>
    <source>
        <strain evidence="1">AMD02</strain>
    </source>
</reference>
<proteinExistence type="predicted"/>
<accession>A0A4Q0AIB2</accession>
<gene>
    <name evidence="1" type="ORF">EOT05_03475</name>
</gene>
<organism evidence="1 2">
    <name type="scientific">Candidatus Microsaccharimonas sossegonensis</name>
    <dbReference type="NCBI Taxonomy" id="2506948"/>
    <lineage>
        <taxon>Bacteria</taxon>
        <taxon>Candidatus Saccharimonadota</taxon>
        <taxon>Candidatus Saccharimonadia</taxon>
        <taxon>Candidatus Saccharimonadales</taxon>
        <taxon>Candidatus Saccharimonadaceae</taxon>
        <taxon>Candidatus Microsaccharimonas</taxon>
    </lineage>
</organism>
<dbReference type="AlphaFoldDB" id="A0A4Q0AIB2"/>
<dbReference type="EMBL" id="SCKX01000001">
    <property type="protein sequence ID" value="RWZ78780.1"/>
    <property type="molecule type" value="Genomic_DNA"/>
</dbReference>
<sequence>MPPTDQEIKANALRFAGNTWRRFVAYRRRYMKKYGNVASEPTGHAYFNNRLFEDTFARTDDPNHLPNGKQIESRQRMATSIMDFRASLHDPSKFDEIYATSLSRRMPGYIVEVSRAMSASVAIHEKDSIRTFVTKMQ</sequence>
<comment type="caution">
    <text evidence="1">The sequence shown here is derived from an EMBL/GenBank/DDBJ whole genome shotgun (WGS) entry which is preliminary data.</text>
</comment>
<protein>
    <submittedName>
        <fullName evidence="1">Uncharacterized protein</fullName>
    </submittedName>
</protein>